<sequence>MLIDGGPPDTWPTLRARLERLDDPYIDVAAVTHIDSDHIGGFLPFVRSPFAHQVGDFWFNARPHLPGGLDGTRSIPQGESLATELSALAPPEKPATPDTVQGETLAGRDSGASASTDEDCGAPLPWNVAFGGGPIESGEAGGFREVPISGAPRITVLSPTTKRLQILGAKWHEAVSEGRRGEEGETDTADVPPPLGDLVAMANETSPRDASAPNGSSIALLVEHRGASALLSGDAFGNVLGAALAGLAKARGAAAIELGALKLPHHGSRGNVLRAMLKLAPARHYIVSTNGDTFHHPDDAAIARTVLAGAESPTISFNYRTPRAERWNAPELRAQYGFAVRFPGDPTPGIAVELEEHP</sequence>
<accession>A0ABV6S245</accession>
<dbReference type="SUPFAM" id="SSF56281">
    <property type="entry name" value="Metallo-hydrolase/oxidoreductase"/>
    <property type="match status" value="1"/>
</dbReference>
<dbReference type="RefSeq" id="WP_386677164.1">
    <property type="nucleotide sequence ID" value="NZ_JBHLTG010000018.1"/>
</dbReference>
<organism evidence="3 4">
    <name type="scientific">Lysobacter korlensis</name>
    <dbReference type="NCBI Taxonomy" id="553636"/>
    <lineage>
        <taxon>Bacteria</taxon>
        <taxon>Pseudomonadati</taxon>
        <taxon>Pseudomonadota</taxon>
        <taxon>Gammaproteobacteria</taxon>
        <taxon>Lysobacterales</taxon>
        <taxon>Lysobacteraceae</taxon>
        <taxon>Lysobacter</taxon>
    </lineage>
</organism>
<dbReference type="Gene3D" id="3.60.15.10">
    <property type="entry name" value="Ribonuclease Z/Hydroxyacylglutathione hydrolase-like"/>
    <property type="match status" value="1"/>
</dbReference>
<reference evidence="3 4" key="1">
    <citation type="submission" date="2024-09" db="EMBL/GenBank/DDBJ databases">
        <authorList>
            <person name="Sun Q."/>
            <person name="Mori K."/>
        </authorList>
    </citation>
    <scope>NUCLEOTIDE SEQUENCE [LARGE SCALE GENOMIC DNA]</scope>
    <source>
        <strain evidence="3 4">KCTC 23076</strain>
    </source>
</reference>
<evidence type="ECO:0000256" key="1">
    <source>
        <dbReference type="SAM" id="MobiDB-lite"/>
    </source>
</evidence>
<dbReference type="PANTHER" id="PTHR30619">
    <property type="entry name" value="DNA INTERNALIZATION/COMPETENCE PROTEIN COMEC/REC2"/>
    <property type="match status" value="1"/>
</dbReference>
<comment type="caution">
    <text evidence="3">The sequence shown here is derived from an EMBL/GenBank/DDBJ whole genome shotgun (WGS) entry which is preliminary data.</text>
</comment>
<dbReference type="InterPro" id="IPR001279">
    <property type="entry name" value="Metallo-B-lactamas"/>
</dbReference>
<evidence type="ECO:0000313" key="4">
    <source>
        <dbReference type="Proteomes" id="UP001589896"/>
    </source>
</evidence>
<gene>
    <name evidence="3" type="ORF">ACFFGH_33615</name>
</gene>
<evidence type="ECO:0000313" key="3">
    <source>
        <dbReference type="EMBL" id="MFC0682797.1"/>
    </source>
</evidence>
<dbReference type="PANTHER" id="PTHR30619:SF1">
    <property type="entry name" value="RECOMBINATION PROTEIN 2"/>
    <property type="match status" value="1"/>
</dbReference>
<dbReference type="InterPro" id="IPR036866">
    <property type="entry name" value="RibonucZ/Hydroxyglut_hydro"/>
</dbReference>
<dbReference type="Proteomes" id="UP001589896">
    <property type="component" value="Unassembled WGS sequence"/>
</dbReference>
<proteinExistence type="predicted"/>
<dbReference type="InterPro" id="IPR052159">
    <property type="entry name" value="Competence_DNA_uptake"/>
</dbReference>
<name>A0ABV6S245_9GAMM</name>
<dbReference type="EMBL" id="JBHLTG010000018">
    <property type="protein sequence ID" value="MFC0682797.1"/>
    <property type="molecule type" value="Genomic_DNA"/>
</dbReference>
<dbReference type="Pfam" id="PF00753">
    <property type="entry name" value="Lactamase_B"/>
    <property type="match status" value="1"/>
</dbReference>
<keyword evidence="4" id="KW-1185">Reference proteome</keyword>
<feature type="region of interest" description="Disordered" evidence="1">
    <location>
        <begin position="175"/>
        <end position="194"/>
    </location>
</feature>
<feature type="domain" description="Metallo-beta-lactamase" evidence="2">
    <location>
        <begin position="1"/>
        <end position="54"/>
    </location>
</feature>
<feature type="region of interest" description="Disordered" evidence="1">
    <location>
        <begin position="89"/>
        <end position="124"/>
    </location>
</feature>
<evidence type="ECO:0000259" key="2">
    <source>
        <dbReference type="Pfam" id="PF00753"/>
    </source>
</evidence>
<protein>
    <submittedName>
        <fullName evidence="3">MBL fold metallo-hydrolase</fullName>
    </submittedName>
</protein>